<organism evidence="1 3">
    <name type="scientific">Candidatus Saccharimonas aalborgensis</name>
    <dbReference type="NCBI Taxonomy" id="1332188"/>
    <lineage>
        <taxon>Bacteria</taxon>
        <taxon>Candidatus Saccharimonadota</taxon>
        <taxon>Candidatus Saccharimonadia</taxon>
        <taxon>Candidatus Saccharimonadales</taxon>
        <taxon>Candidatus Saccharimonadaceae</taxon>
        <taxon>Candidatus Saccharimonas</taxon>
    </lineage>
</organism>
<protein>
    <submittedName>
        <fullName evidence="1">Uncharacterized protein</fullName>
    </submittedName>
</protein>
<gene>
    <name evidence="1" type="ORF">L336_0134</name>
    <name evidence="2" type="ORF">L336_0139</name>
</gene>
<sequence>MRSARSLKMRNINYLRGRGFGHYNSNIKIVSSQVTLDSVSSPPPTDSWP</sequence>
<keyword evidence="3" id="KW-1185">Reference proteome</keyword>
<dbReference type="KEGG" id="saal:L336_0139"/>
<name>R4PUM1_9BACT</name>
<evidence type="ECO:0000313" key="3">
    <source>
        <dbReference type="Proteomes" id="UP000013893"/>
    </source>
</evidence>
<dbReference type="Proteomes" id="UP000013893">
    <property type="component" value="Chromosome"/>
</dbReference>
<dbReference type="AlphaFoldDB" id="R4PUM1"/>
<reference evidence="1 3" key="1">
    <citation type="journal article" date="2013" name="Nat. Biotechnol.">
        <title>Genome sequences of rare, uncultured bacteria obtained by differential coverage binning of multiple metagenomes.</title>
        <authorList>
            <person name="Albertsen M."/>
            <person name="Hugenholtz P."/>
            <person name="Skarshewski A."/>
            <person name="Nielsen K.L."/>
            <person name="Tyson G.W."/>
            <person name="Nielsen P.H."/>
        </authorList>
    </citation>
    <scope>NUCLEOTIDE SEQUENCE [LARGE SCALE GENOMIC DNA]</scope>
    <source>
        <strain evidence="1">TM71</strain>
    </source>
</reference>
<accession>R4PUM1</accession>
<dbReference type="EMBL" id="CP005957">
    <property type="protein sequence ID" value="AGL61850.1"/>
    <property type="molecule type" value="Genomic_DNA"/>
</dbReference>
<evidence type="ECO:0000313" key="1">
    <source>
        <dbReference type="EMBL" id="AGL61845.1"/>
    </source>
</evidence>
<dbReference type="KEGG" id="saal:L336_0134"/>
<proteinExistence type="predicted"/>
<evidence type="ECO:0000313" key="2">
    <source>
        <dbReference type="EMBL" id="AGL61850.1"/>
    </source>
</evidence>
<dbReference type="STRING" id="1332188.L336_0134"/>
<dbReference type="EMBL" id="CP005957">
    <property type="protein sequence ID" value="AGL61845.1"/>
    <property type="molecule type" value="Genomic_DNA"/>
</dbReference>
<dbReference type="HOGENOM" id="CLU_3133591_0_0_0"/>